<gene>
    <name evidence="2" type="ORF">BV898_09711</name>
</gene>
<proteinExistence type="predicted"/>
<evidence type="ECO:0000313" key="3">
    <source>
        <dbReference type="Proteomes" id="UP000192578"/>
    </source>
</evidence>
<reference evidence="3" key="1">
    <citation type="submission" date="2017-01" db="EMBL/GenBank/DDBJ databases">
        <title>Comparative genomics of anhydrobiosis in the tardigrade Hypsibius dujardini.</title>
        <authorList>
            <person name="Yoshida Y."/>
            <person name="Koutsovoulos G."/>
            <person name="Laetsch D."/>
            <person name="Stevens L."/>
            <person name="Kumar S."/>
            <person name="Horikawa D."/>
            <person name="Ishino K."/>
            <person name="Komine S."/>
            <person name="Tomita M."/>
            <person name="Blaxter M."/>
            <person name="Arakawa K."/>
        </authorList>
    </citation>
    <scope>NUCLEOTIDE SEQUENCE [LARGE SCALE GENOMIC DNA]</scope>
    <source>
        <strain evidence="3">Z151</strain>
    </source>
</reference>
<evidence type="ECO:0000313" key="2">
    <source>
        <dbReference type="EMBL" id="OQV16229.1"/>
    </source>
</evidence>
<dbReference type="CDD" id="cd00133">
    <property type="entry name" value="PTS_IIB"/>
    <property type="match status" value="1"/>
</dbReference>
<evidence type="ECO:0000256" key="1">
    <source>
        <dbReference type="SAM" id="MobiDB-lite"/>
    </source>
</evidence>
<sequence>MSAALSRYFRLIGMPCISHVRQSVAQISSSSTFKGVHDLAHVQIKNRKDNATDLISELVRDVGALQRILESNNAALFRRAFRGFADRLRGFNAESDEQSPKSPDASFDVDTALESGISTSTLLALRLQVAEALGKPVYDEPDDALDFDVLATDVSELQFTALNRRIELTIPGRIDLIYGHVIFRRSPGRHHGRGTAAIVDELAEAGIRSSKELKDTRDSIIKVPGRKFPILPDCAYEPSKRSFKDDTWKTSHLPTIVIEMELDKTVEELQAKMELYMHPDSPVRLFLGVKMFRGSHLNYCHVIAAHRDTWTADGRRLSGIREINAEAGPGTYAFQNDLLPTLTWTAQEVFDGTDVLDTSKQYLHLAIICSYAASFSARVLFELMALEELPAPSTDMTFDWAAPLPFGVGEPAGGGGSRSGDQPRTGFPEQHEQTPLLIICTEKHDQKMSN</sequence>
<comment type="caution">
    <text evidence="2">The sequence shown here is derived from an EMBL/GenBank/DDBJ whole genome shotgun (WGS) entry which is preliminary data.</text>
</comment>
<dbReference type="AlphaFoldDB" id="A0A1W0WM06"/>
<dbReference type="Proteomes" id="UP000192578">
    <property type="component" value="Unassembled WGS sequence"/>
</dbReference>
<accession>A0A1W0WM06</accession>
<keyword evidence="3" id="KW-1185">Reference proteome</keyword>
<dbReference type="EMBL" id="MTYJ01000077">
    <property type="protein sequence ID" value="OQV16229.1"/>
    <property type="molecule type" value="Genomic_DNA"/>
</dbReference>
<feature type="region of interest" description="Disordered" evidence="1">
    <location>
        <begin position="409"/>
        <end position="435"/>
    </location>
</feature>
<protein>
    <submittedName>
        <fullName evidence="2">Uncharacterized protein</fullName>
    </submittedName>
</protein>
<name>A0A1W0WM06_HYPEX</name>
<organism evidence="2 3">
    <name type="scientific">Hypsibius exemplaris</name>
    <name type="common">Freshwater tardigrade</name>
    <dbReference type="NCBI Taxonomy" id="2072580"/>
    <lineage>
        <taxon>Eukaryota</taxon>
        <taxon>Metazoa</taxon>
        <taxon>Ecdysozoa</taxon>
        <taxon>Tardigrada</taxon>
        <taxon>Eutardigrada</taxon>
        <taxon>Parachela</taxon>
        <taxon>Hypsibioidea</taxon>
        <taxon>Hypsibiidae</taxon>
        <taxon>Hypsibius</taxon>
    </lineage>
</organism>